<gene>
    <name evidence="1" type="ORF">CCAP1982_LOCUS3906</name>
</gene>
<dbReference type="EMBL" id="CAJHJT010000001">
    <property type="protein sequence ID" value="CAD6995186.1"/>
    <property type="molecule type" value="Genomic_DNA"/>
</dbReference>
<protein>
    <submittedName>
        <fullName evidence="1">(Mediterranean fruit fly) hypothetical protein</fullName>
    </submittedName>
</protein>
<reference evidence="1" key="1">
    <citation type="submission" date="2020-11" db="EMBL/GenBank/DDBJ databases">
        <authorList>
            <person name="Whitehead M."/>
        </authorList>
    </citation>
    <scope>NUCLEOTIDE SEQUENCE</scope>
    <source>
        <strain evidence="1">EGII</strain>
    </source>
</reference>
<evidence type="ECO:0000313" key="1">
    <source>
        <dbReference type="EMBL" id="CAD6995186.1"/>
    </source>
</evidence>
<keyword evidence="2" id="KW-1185">Reference proteome</keyword>
<proteinExistence type="predicted"/>
<sequence length="60" mass="6703">MKENQSHGFKSSQTHTLCNSLCAILTSVAECVYGLTVSQALKDIFFYNSLDVPRLVKFSM</sequence>
<comment type="caution">
    <text evidence="1">The sequence shown here is derived from an EMBL/GenBank/DDBJ whole genome shotgun (WGS) entry which is preliminary data.</text>
</comment>
<name>A0A811UAS9_CERCA</name>
<dbReference type="AlphaFoldDB" id="A0A811UAS9"/>
<accession>A0A811UAS9</accession>
<evidence type="ECO:0000313" key="2">
    <source>
        <dbReference type="Proteomes" id="UP000606786"/>
    </source>
</evidence>
<dbReference type="Proteomes" id="UP000606786">
    <property type="component" value="Unassembled WGS sequence"/>
</dbReference>
<organism evidence="1 2">
    <name type="scientific">Ceratitis capitata</name>
    <name type="common">Mediterranean fruit fly</name>
    <name type="synonym">Tephritis capitata</name>
    <dbReference type="NCBI Taxonomy" id="7213"/>
    <lineage>
        <taxon>Eukaryota</taxon>
        <taxon>Metazoa</taxon>
        <taxon>Ecdysozoa</taxon>
        <taxon>Arthropoda</taxon>
        <taxon>Hexapoda</taxon>
        <taxon>Insecta</taxon>
        <taxon>Pterygota</taxon>
        <taxon>Neoptera</taxon>
        <taxon>Endopterygota</taxon>
        <taxon>Diptera</taxon>
        <taxon>Brachycera</taxon>
        <taxon>Muscomorpha</taxon>
        <taxon>Tephritoidea</taxon>
        <taxon>Tephritidae</taxon>
        <taxon>Ceratitis</taxon>
        <taxon>Ceratitis</taxon>
    </lineage>
</organism>
<feature type="non-terminal residue" evidence="1">
    <location>
        <position position="60"/>
    </location>
</feature>